<dbReference type="Gene3D" id="1.10.238.10">
    <property type="entry name" value="EF-hand"/>
    <property type="match status" value="2"/>
</dbReference>
<dbReference type="InterPro" id="IPR011992">
    <property type="entry name" value="EF-hand-dom_pair"/>
</dbReference>
<feature type="compositionally biased region" description="Polar residues" evidence="4">
    <location>
        <begin position="1"/>
        <end position="17"/>
    </location>
</feature>
<protein>
    <recommendedName>
        <fullName evidence="5">EF-hand domain-containing protein</fullName>
    </recommendedName>
</protein>
<keyword evidence="1" id="KW-0479">Metal-binding</keyword>
<dbReference type="PANTHER" id="PTHR10891">
    <property type="entry name" value="EF-HAND CALCIUM-BINDING DOMAIN CONTAINING PROTEIN"/>
    <property type="match status" value="1"/>
</dbReference>
<evidence type="ECO:0000256" key="1">
    <source>
        <dbReference type="ARBA" id="ARBA00022723"/>
    </source>
</evidence>
<dbReference type="EMBL" id="GCKF01041104">
    <property type="protein sequence ID" value="JAG95248.1"/>
    <property type="molecule type" value="Transcribed_RNA"/>
</dbReference>
<feature type="region of interest" description="Disordered" evidence="4">
    <location>
        <begin position="1"/>
        <end position="59"/>
    </location>
</feature>
<dbReference type="InterPro" id="IPR002048">
    <property type="entry name" value="EF_hand_dom"/>
</dbReference>
<dbReference type="GO" id="GO:0005509">
    <property type="term" value="F:calcium ion binding"/>
    <property type="evidence" value="ECO:0007669"/>
    <property type="project" value="InterPro"/>
</dbReference>
<dbReference type="InterPro" id="IPR018247">
    <property type="entry name" value="EF_Hand_1_Ca_BS"/>
</dbReference>
<evidence type="ECO:0000256" key="4">
    <source>
        <dbReference type="SAM" id="MobiDB-lite"/>
    </source>
</evidence>
<evidence type="ECO:0000256" key="2">
    <source>
        <dbReference type="ARBA" id="ARBA00022737"/>
    </source>
</evidence>
<evidence type="ECO:0000313" key="6">
    <source>
        <dbReference type="EMBL" id="JAG95248.1"/>
    </source>
</evidence>
<keyword evidence="2" id="KW-0677">Repeat</keyword>
<dbReference type="FunFam" id="1.10.238.10:FF:000089">
    <property type="entry name" value="calmodulin-like protein 3"/>
    <property type="match status" value="1"/>
</dbReference>
<feature type="compositionally biased region" description="Pro residues" evidence="4">
    <location>
        <begin position="35"/>
        <end position="44"/>
    </location>
</feature>
<proteinExistence type="predicted"/>
<keyword evidence="3" id="KW-0106">Calcium</keyword>
<dbReference type="Pfam" id="PF13499">
    <property type="entry name" value="EF-hand_7"/>
    <property type="match status" value="2"/>
</dbReference>
<feature type="domain" description="EF-hand" evidence="5">
    <location>
        <begin position="93"/>
        <end position="128"/>
    </location>
</feature>
<dbReference type="CDD" id="cd00051">
    <property type="entry name" value="EFh"/>
    <property type="match status" value="2"/>
</dbReference>
<dbReference type="PROSITE" id="PS50222">
    <property type="entry name" value="EF_HAND_2"/>
    <property type="match status" value="4"/>
</dbReference>
<feature type="domain" description="EF-hand" evidence="5">
    <location>
        <begin position="166"/>
        <end position="199"/>
    </location>
</feature>
<dbReference type="SUPFAM" id="SSF47473">
    <property type="entry name" value="EF-hand"/>
    <property type="match status" value="1"/>
</dbReference>
<reference evidence="6" key="1">
    <citation type="submission" date="2015-03" db="EMBL/GenBank/DDBJ databases">
        <title>A transcriptome of Araucaria cunninghamii, an australian fine timber species.</title>
        <authorList>
            <person name="Jing Yi C.J.Y."/>
            <person name="Yin San L.Y.S."/>
            <person name="Abdul Karim S.S."/>
            <person name="Wan Azmi N.N."/>
            <person name="Hercus R.R."/>
            <person name="Croft L.L."/>
        </authorList>
    </citation>
    <scope>NUCLEOTIDE SEQUENCE</scope>
    <source>
        <strain evidence="6">MI0301</strain>
        <tissue evidence="6">Leaf</tissue>
    </source>
</reference>
<dbReference type="PROSITE" id="PS00018">
    <property type="entry name" value="EF_HAND_1"/>
    <property type="match status" value="4"/>
</dbReference>
<dbReference type="AlphaFoldDB" id="A0A0D6QZ05"/>
<feature type="domain" description="EF-hand" evidence="5">
    <location>
        <begin position="130"/>
        <end position="165"/>
    </location>
</feature>
<dbReference type="InterPro" id="IPR039647">
    <property type="entry name" value="EF_hand_pair_protein_CML-like"/>
</dbReference>
<sequence length="199" mass="21797">MFKMRSTAQPSLNSTPRSSRRFSLHRKASTATAPPKSPAYPPPESAARSAAPVQGVPSRGELQQVFKKFDANNDGKISSSELKSMMAALGSQASDAETASMMREADTDGDGFINFEEFIESNTKGVSHAHLLKDLENAFKMYDLDKNGSISVEELHKVLKSLGEESSLQECRQMIKGVDKDADGSINFEEFKTMMNAPR</sequence>
<dbReference type="FunFam" id="1.10.238.10:FF:000001">
    <property type="entry name" value="Calmodulin 1"/>
    <property type="match status" value="1"/>
</dbReference>
<feature type="compositionally biased region" description="Basic residues" evidence="4">
    <location>
        <begin position="18"/>
        <end position="28"/>
    </location>
</feature>
<name>A0A0D6QZ05_ARACU</name>
<feature type="domain" description="EF-hand" evidence="5">
    <location>
        <begin position="57"/>
        <end position="92"/>
    </location>
</feature>
<evidence type="ECO:0000259" key="5">
    <source>
        <dbReference type="PROSITE" id="PS50222"/>
    </source>
</evidence>
<organism evidence="6">
    <name type="scientific">Araucaria cunninghamii</name>
    <name type="common">Hoop pine</name>
    <name type="synonym">Moreton Bay pine</name>
    <dbReference type="NCBI Taxonomy" id="56994"/>
    <lineage>
        <taxon>Eukaryota</taxon>
        <taxon>Viridiplantae</taxon>
        <taxon>Streptophyta</taxon>
        <taxon>Embryophyta</taxon>
        <taxon>Tracheophyta</taxon>
        <taxon>Spermatophyta</taxon>
        <taxon>Pinopsida</taxon>
        <taxon>Pinidae</taxon>
        <taxon>Conifers II</taxon>
        <taxon>Araucariales</taxon>
        <taxon>Araucariaceae</taxon>
        <taxon>Araucaria</taxon>
    </lineage>
</organism>
<evidence type="ECO:0000256" key="3">
    <source>
        <dbReference type="ARBA" id="ARBA00022837"/>
    </source>
</evidence>
<accession>A0A0D6QZ05</accession>
<dbReference type="SMART" id="SM00054">
    <property type="entry name" value="EFh"/>
    <property type="match status" value="4"/>
</dbReference>